<accession>A0A1V6V2K5</accession>
<sequence length="106" mass="12250">MSFLSSIRVASRQAMRTNLAVPAATFHSSAARRFKEDDQNREDLATYYESQKQQVLKGIKEGTAKWKYELASNSEADVKADRGELDDEDVYFEEWQEKTKHVKSQK</sequence>
<reference evidence="2" key="1">
    <citation type="journal article" date="2017" name="Nat. Microbiol.">
        <title>Global analysis of biosynthetic gene clusters reveals vast potential of secondary metabolite production in Penicillium species.</title>
        <authorList>
            <person name="Nielsen J.C."/>
            <person name="Grijseels S."/>
            <person name="Prigent S."/>
            <person name="Ji B."/>
            <person name="Dainat J."/>
            <person name="Nielsen K.F."/>
            <person name="Frisvad J.C."/>
            <person name="Workman M."/>
            <person name="Nielsen J."/>
        </authorList>
    </citation>
    <scope>NUCLEOTIDE SEQUENCE [LARGE SCALE GENOMIC DNA]</scope>
    <source>
        <strain evidence="2">IBT 31321</strain>
    </source>
</reference>
<gene>
    <name evidence="1" type="ORF">PENCOP_c002G06176</name>
</gene>
<dbReference type="EMBL" id="MDDG01000002">
    <property type="protein sequence ID" value="OQE44709.1"/>
    <property type="molecule type" value="Genomic_DNA"/>
</dbReference>
<dbReference type="AlphaFoldDB" id="A0A1V6V2K5"/>
<dbReference type="Proteomes" id="UP000191500">
    <property type="component" value="Unassembled WGS sequence"/>
</dbReference>
<proteinExistence type="predicted"/>
<evidence type="ECO:0000313" key="2">
    <source>
        <dbReference type="Proteomes" id="UP000191500"/>
    </source>
</evidence>
<organism evidence="1 2">
    <name type="scientific">Penicillium coprophilum</name>
    <dbReference type="NCBI Taxonomy" id="36646"/>
    <lineage>
        <taxon>Eukaryota</taxon>
        <taxon>Fungi</taxon>
        <taxon>Dikarya</taxon>
        <taxon>Ascomycota</taxon>
        <taxon>Pezizomycotina</taxon>
        <taxon>Eurotiomycetes</taxon>
        <taxon>Eurotiomycetidae</taxon>
        <taxon>Eurotiales</taxon>
        <taxon>Aspergillaceae</taxon>
        <taxon>Penicillium</taxon>
    </lineage>
</organism>
<evidence type="ECO:0000313" key="1">
    <source>
        <dbReference type="EMBL" id="OQE44709.1"/>
    </source>
</evidence>
<protein>
    <submittedName>
        <fullName evidence="1">Uncharacterized protein</fullName>
    </submittedName>
</protein>
<comment type="caution">
    <text evidence="1">The sequence shown here is derived from an EMBL/GenBank/DDBJ whole genome shotgun (WGS) entry which is preliminary data.</text>
</comment>
<keyword evidence="2" id="KW-1185">Reference proteome</keyword>
<name>A0A1V6V2K5_9EURO</name>